<evidence type="ECO:0000313" key="3">
    <source>
        <dbReference type="Proteomes" id="UP000649151"/>
    </source>
</evidence>
<reference evidence="2 3" key="1">
    <citation type="submission" date="2020-08" db="EMBL/GenBank/DDBJ databases">
        <title>Genome public.</title>
        <authorList>
            <person name="Liu C."/>
            <person name="Sun Q."/>
        </authorList>
    </citation>
    <scope>NUCLEOTIDE SEQUENCE [LARGE SCALE GENOMIC DNA]</scope>
    <source>
        <strain evidence="2 3">NSJ-27</strain>
    </source>
</reference>
<dbReference type="Proteomes" id="UP000649151">
    <property type="component" value="Unassembled WGS sequence"/>
</dbReference>
<keyword evidence="1" id="KW-0472">Membrane</keyword>
<keyword evidence="1" id="KW-0812">Transmembrane</keyword>
<accession>A0ABR7IPJ6</accession>
<keyword evidence="1" id="KW-1133">Transmembrane helix</keyword>
<dbReference type="EMBL" id="JACOQK010000001">
    <property type="protein sequence ID" value="MBC5787041.1"/>
    <property type="molecule type" value="Genomic_DNA"/>
</dbReference>
<comment type="caution">
    <text evidence="2">The sequence shown here is derived from an EMBL/GenBank/DDBJ whole genome shotgun (WGS) entry which is preliminary data.</text>
</comment>
<evidence type="ECO:0000313" key="2">
    <source>
        <dbReference type="EMBL" id="MBC5787041.1"/>
    </source>
</evidence>
<sequence length="53" mass="6261">MTLYFALLGLLLEGLMAIGLAVFLVFCYEFRKEVLLQLDQIRYLLGKQNHRRE</sequence>
<protein>
    <submittedName>
        <fullName evidence="2">Uncharacterized protein</fullName>
    </submittedName>
</protein>
<proteinExistence type="predicted"/>
<evidence type="ECO:0000256" key="1">
    <source>
        <dbReference type="SAM" id="Phobius"/>
    </source>
</evidence>
<dbReference type="RefSeq" id="WP_159427369.1">
    <property type="nucleotide sequence ID" value="NZ_JACOQK010000001.1"/>
</dbReference>
<feature type="transmembrane region" description="Helical" evidence="1">
    <location>
        <begin position="6"/>
        <end position="28"/>
    </location>
</feature>
<name>A0ABR7IPJ6_9CLOT</name>
<gene>
    <name evidence="2" type="ORF">H8Z77_03255</name>
</gene>
<keyword evidence="3" id="KW-1185">Reference proteome</keyword>
<organism evidence="2 3">
    <name type="scientific">Clostridium facile</name>
    <dbReference type="NCBI Taxonomy" id="2763035"/>
    <lineage>
        <taxon>Bacteria</taxon>
        <taxon>Bacillati</taxon>
        <taxon>Bacillota</taxon>
        <taxon>Clostridia</taxon>
        <taxon>Eubacteriales</taxon>
        <taxon>Clostridiaceae</taxon>
        <taxon>Clostridium</taxon>
    </lineage>
</organism>